<protein>
    <recommendedName>
        <fullName evidence="9">Leucine-rich repeat-containing N-terminal plant-type domain-containing protein</fullName>
    </recommendedName>
</protein>
<dbReference type="GO" id="GO:0016020">
    <property type="term" value="C:membrane"/>
    <property type="evidence" value="ECO:0007669"/>
    <property type="project" value="UniProtKB-SubCell"/>
</dbReference>
<dbReference type="InterPro" id="IPR001611">
    <property type="entry name" value="Leu-rich_rpt"/>
</dbReference>
<name>A0A660KTY3_9ROSI</name>
<dbReference type="InterPro" id="IPR050647">
    <property type="entry name" value="Plant_LRR-RLKs"/>
</dbReference>
<evidence type="ECO:0000256" key="4">
    <source>
        <dbReference type="ARBA" id="ARBA00022737"/>
    </source>
</evidence>
<evidence type="ECO:0000256" key="1">
    <source>
        <dbReference type="ARBA" id="ARBA00004370"/>
    </source>
</evidence>
<dbReference type="PANTHER" id="PTHR48056">
    <property type="entry name" value="LRR RECEPTOR-LIKE SERINE/THREONINE-PROTEIN KINASE-RELATED"/>
    <property type="match status" value="1"/>
</dbReference>
<reference evidence="7 8" key="1">
    <citation type="submission" date="2019-06" db="EMBL/GenBank/DDBJ databases">
        <title>A chromosomal-level reference genome of Carpinus fangiana (Coryloideae, Betulaceae).</title>
        <authorList>
            <person name="Yang X."/>
            <person name="Wang Z."/>
            <person name="Zhang L."/>
            <person name="Hao G."/>
            <person name="Liu J."/>
            <person name="Yang Y."/>
        </authorList>
    </citation>
    <scope>NUCLEOTIDE SEQUENCE [LARGE SCALE GENOMIC DNA]</scope>
    <source>
        <strain evidence="7">Cfa_2016G</strain>
        <tissue evidence="7">Leaf</tissue>
    </source>
</reference>
<dbReference type="InterPro" id="IPR032675">
    <property type="entry name" value="LRR_dom_sf"/>
</dbReference>
<organism evidence="7 8">
    <name type="scientific">Carpinus fangiana</name>
    <dbReference type="NCBI Taxonomy" id="176857"/>
    <lineage>
        <taxon>Eukaryota</taxon>
        <taxon>Viridiplantae</taxon>
        <taxon>Streptophyta</taxon>
        <taxon>Embryophyta</taxon>
        <taxon>Tracheophyta</taxon>
        <taxon>Spermatophyta</taxon>
        <taxon>Magnoliopsida</taxon>
        <taxon>eudicotyledons</taxon>
        <taxon>Gunneridae</taxon>
        <taxon>Pentapetalae</taxon>
        <taxon>rosids</taxon>
        <taxon>fabids</taxon>
        <taxon>Fagales</taxon>
        <taxon>Betulaceae</taxon>
        <taxon>Carpinus</taxon>
    </lineage>
</organism>
<sequence>MAPAPSEPHEAACEVAPAPSGAIPLEIGNLAKLRELYIGYYNNYEGRIPLETRNLSSLVRLDAANCELSSEIPPEIGKLKKLDTLFLQVNGLTGSLTVELGSLLKNLTLLNLFKNKLHGAIPEFIRDLPNLEVLQLWQNNFTKWVRTFLTAPAPSEPRRSGAALVARALPDRLVDAETMGEDENLLA</sequence>
<dbReference type="OrthoDB" id="676979at2759"/>
<evidence type="ECO:0000313" key="8">
    <source>
        <dbReference type="Proteomes" id="UP000327013"/>
    </source>
</evidence>
<dbReference type="Gene3D" id="3.80.10.10">
    <property type="entry name" value="Ribonuclease Inhibitor"/>
    <property type="match status" value="1"/>
</dbReference>
<dbReference type="Pfam" id="PF00560">
    <property type="entry name" value="LRR_1"/>
    <property type="match status" value="2"/>
</dbReference>
<accession>A0A660KTY3</accession>
<evidence type="ECO:0008006" key="9">
    <source>
        <dbReference type="Google" id="ProtNLM"/>
    </source>
</evidence>
<dbReference type="FunFam" id="3.80.10.10:FF:000041">
    <property type="entry name" value="LRR receptor-like serine/threonine-protein kinase ERECTA"/>
    <property type="match status" value="1"/>
</dbReference>
<dbReference type="SUPFAM" id="SSF52058">
    <property type="entry name" value="L domain-like"/>
    <property type="match status" value="1"/>
</dbReference>
<dbReference type="EMBL" id="CM017324">
    <property type="protein sequence ID" value="KAE8039170.1"/>
    <property type="molecule type" value="Genomic_DNA"/>
</dbReference>
<evidence type="ECO:0000313" key="7">
    <source>
        <dbReference type="EMBL" id="KAE8039170.1"/>
    </source>
</evidence>
<evidence type="ECO:0000256" key="6">
    <source>
        <dbReference type="ARBA" id="ARBA00023180"/>
    </source>
</evidence>
<keyword evidence="2" id="KW-0433">Leucine-rich repeat</keyword>
<dbReference type="PANTHER" id="PTHR48056:SF44">
    <property type="entry name" value="RECEPTOR PROTEIN KINASE CLAVATA1"/>
    <property type="match status" value="1"/>
</dbReference>
<proteinExistence type="predicted"/>
<gene>
    <name evidence="7" type="ORF">FH972_011608</name>
</gene>
<evidence type="ECO:0000256" key="2">
    <source>
        <dbReference type="ARBA" id="ARBA00022614"/>
    </source>
</evidence>
<dbReference type="Proteomes" id="UP000327013">
    <property type="component" value="Chromosome 4"/>
</dbReference>
<keyword evidence="4" id="KW-0677">Repeat</keyword>
<keyword evidence="3" id="KW-0732">Signal</keyword>
<keyword evidence="6" id="KW-0325">Glycoprotein</keyword>
<comment type="subcellular location">
    <subcellularLocation>
        <location evidence="1">Membrane</location>
    </subcellularLocation>
</comment>
<keyword evidence="5" id="KW-0472">Membrane</keyword>
<keyword evidence="8" id="KW-1185">Reference proteome</keyword>
<evidence type="ECO:0000256" key="5">
    <source>
        <dbReference type="ARBA" id="ARBA00023136"/>
    </source>
</evidence>
<dbReference type="GO" id="GO:0033612">
    <property type="term" value="F:receptor serine/threonine kinase binding"/>
    <property type="evidence" value="ECO:0007669"/>
    <property type="project" value="TreeGrafter"/>
</dbReference>
<evidence type="ECO:0000256" key="3">
    <source>
        <dbReference type="ARBA" id="ARBA00022729"/>
    </source>
</evidence>
<dbReference type="AlphaFoldDB" id="A0A660KTY3"/>